<dbReference type="InterPro" id="IPR049213">
    <property type="entry name" value="DUF6816"/>
</dbReference>
<dbReference type="Proteomes" id="UP000054498">
    <property type="component" value="Unassembled WGS sequence"/>
</dbReference>
<proteinExistence type="predicted"/>
<organism evidence="2 3">
    <name type="scientific">Monoraphidium neglectum</name>
    <dbReference type="NCBI Taxonomy" id="145388"/>
    <lineage>
        <taxon>Eukaryota</taxon>
        <taxon>Viridiplantae</taxon>
        <taxon>Chlorophyta</taxon>
        <taxon>core chlorophytes</taxon>
        <taxon>Chlorophyceae</taxon>
        <taxon>CS clade</taxon>
        <taxon>Sphaeropleales</taxon>
        <taxon>Selenastraceae</taxon>
        <taxon>Monoraphidium</taxon>
    </lineage>
</organism>
<dbReference type="OrthoDB" id="195555at2759"/>
<dbReference type="GeneID" id="25736277"/>
<evidence type="ECO:0000313" key="3">
    <source>
        <dbReference type="Proteomes" id="UP000054498"/>
    </source>
</evidence>
<dbReference type="AlphaFoldDB" id="A0A0D2K1W9"/>
<reference evidence="2 3" key="1">
    <citation type="journal article" date="2013" name="BMC Genomics">
        <title>Reconstruction of the lipid metabolism for the microalga Monoraphidium neglectum from its genome sequence reveals characteristics suitable for biofuel production.</title>
        <authorList>
            <person name="Bogen C."/>
            <person name="Al-Dilaimi A."/>
            <person name="Albersmeier A."/>
            <person name="Wichmann J."/>
            <person name="Grundmann M."/>
            <person name="Rupp O."/>
            <person name="Lauersen K.J."/>
            <person name="Blifernez-Klassen O."/>
            <person name="Kalinowski J."/>
            <person name="Goesmann A."/>
            <person name="Mussgnug J.H."/>
            <person name="Kruse O."/>
        </authorList>
    </citation>
    <scope>NUCLEOTIDE SEQUENCE [LARGE SCALE GENOMIC DNA]</scope>
    <source>
        <strain evidence="2 3">SAG 48.87</strain>
    </source>
</reference>
<feature type="domain" description="DUF6816" evidence="1">
    <location>
        <begin position="20"/>
        <end position="145"/>
    </location>
</feature>
<dbReference type="EMBL" id="KK100645">
    <property type="protein sequence ID" value="KIZ04563.1"/>
    <property type="molecule type" value="Genomic_DNA"/>
</dbReference>
<protein>
    <recommendedName>
        <fullName evidence="1">DUF6816 domain-containing protein</fullName>
    </recommendedName>
</protein>
<name>A0A0D2K1W9_9CHLO</name>
<gene>
    <name evidence="2" type="ORF">MNEG_3399</name>
</gene>
<evidence type="ECO:0000313" key="2">
    <source>
        <dbReference type="EMBL" id="KIZ04563.1"/>
    </source>
</evidence>
<accession>A0A0D2K1W9</accession>
<evidence type="ECO:0000259" key="1">
    <source>
        <dbReference type="Pfam" id="PF20670"/>
    </source>
</evidence>
<dbReference type="KEGG" id="mng:MNEG_3399"/>
<dbReference type="Pfam" id="PF20670">
    <property type="entry name" value="DUF6816"/>
    <property type="match status" value="1"/>
</dbReference>
<sequence length="287" mass="31513">MARATTAGDVTHPGPPAPWAPRQTYFPKWLFGEWEVESTFTGFRAPLGPRYVDPSLLQAAQAPADLGGIGSSYSFSQRYFSTLPDTLANQARFNLGLLPEDAIIADRAFNTRASSNAYLQDPSAVRSVAYDPRAAPDRLTVEFQRVAADMQPLPPKRVEIYIQNIQAGEVDPVITEDGVPSAASPFWPPPNAPCFVASELCRQVTLGVRQADVQDYEVITAFALLSPGRVAARQRTLIYLEPRDELYFQARGRAVAVYDYKLQYTRVEAPAGANACVETPKDVVQCV</sequence>
<keyword evidence="3" id="KW-1185">Reference proteome</keyword>
<dbReference type="RefSeq" id="XP_013903582.1">
    <property type="nucleotide sequence ID" value="XM_014048128.1"/>
</dbReference>